<dbReference type="InterPro" id="IPR032109">
    <property type="entry name" value="Big_3_5"/>
</dbReference>
<keyword evidence="3" id="KW-1185">Reference proteome</keyword>
<evidence type="ECO:0000313" key="3">
    <source>
        <dbReference type="Proteomes" id="UP000321118"/>
    </source>
</evidence>
<dbReference type="Pfam" id="PF16640">
    <property type="entry name" value="Big_3_5"/>
    <property type="match status" value="1"/>
</dbReference>
<gene>
    <name evidence="2" type="ORF">CXY01_08380</name>
</gene>
<sequence>MTAGLATHRHRTLRRLLALVAVVVTTIGTATAGAAVPTVERANTDTVLVASAHAVVAGSPVVFTATVSSAAPIPTGSVTFRITGRADQTLPLVDGVAQVQVDGLPVGDYSASAWYLGTDDLQPSIGTSHGWVLEPVAPVVTKVSKMVVANRVEEIDLSGSHLAGATKVTFGGLAGKIYESWDTISLRVDMPAVAPGLVPVVVTTPAGRSKPFLLEVVDASAGLVSRTPVRLDTDQRIGYAPTCVQVAGTSVVPSGAAAVTLNVTTWGAFEPGYVVVYPDIRYPLGLPTTSTVNFEPGRDVANAAFVPLSPDGRICFRVEGLSAVVLLDVTGFTMPGSGVELLSPVRLLDTRSGFDAVGEVQGAVSSGTVHTVQVGGKAGVPANATAVILNATVTGTTAPGNLRVFPAGTPVPNASVVNYAPWRDKANLAIVPLSPSGQISFLSDAGGSTAHVILDVAGYVTAGGRYRGEAPVRVLDTRPGPGQVGSIAGSVQAGTPYTVTLPSAIVPARATSVVLNVTAIAPTSLGNLRVYPSGSGVPNASTINYIPGRDIPNLVVVDLPDTGPATVTLYSDMAPGGTVHVAADVAGFVVAP</sequence>
<dbReference type="RefSeq" id="WP_146925802.1">
    <property type="nucleotide sequence ID" value="NZ_BJUB01000002.1"/>
</dbReference>
<dbReference type="OrthoDB" id="4826393at2"/>
<dbReference type="Gene3D" id="2.60.40.10">
    <property type="entry name" value="Immunoglobulins"/>
    <property type="match status" value="2"/>
</dbReference>
<dbReference type="AlphaFoldDB" id="A0A510V079"/>
<proteinExistence type="predicted"/>
<dbReference type="EMBL" id="BJUB01000002">
    <property type="protein sequence ID" value="GEK20318.1"/>
    <property type="molecule type" value="Genomic_DNA"/>
</dbReference>
<organism evidence="2 3">
    <name type="scientific">Cellulomonas xylanilytica</name>
    <dbReference type="NCBI Taxonomy" id="233583"/>
    <lineage>
        <taxon>Bacteria</taxon>
        <taxon>Bacillati</taxon>
        <taxon>Actinomycetota</taxon>
        <taxon>Actinomycetes</taxon>
        <taxon>Micrococcales</taxon>
        <taxon>Cellulomonadaceae</taxon>
        <taxon>Cellulomonas</taxon>
    </lineage>
</organism>
<name>A0A510V079_9CELL</name>
<reference evidence="2 3" key="1">
    <citation type="submission" date="2019-07" db="EMBL/GenBank/DDBJ databases">
        <title>Whole genome shotgun sequence of Cellulomonas xylanilytica NBRC 101102.</title>
        <authorList>
            <person name="Hosoyama A."/>
            <person name="Uohara A."/>
            <person name="Ohji S."/>
            <person name="Ichikawa N."/>
        </authorList>
    </citation>
    <scope>NUCLEOTIDE SEQUENCE [LARGE SCALE GENOMIC DNA]</scope>
    <source>
        <strain evidence="2 3">NBRC 101102</strain>
    </source>
</reference>
<dbReference type="Proteomes" id="UP000321118">
    <property type="component" value="Unassembled WGS sequence"/>
</dbReference>
<protein>
    <recommendedName>
        <fullName evidence="1">Bacterial Ig-like domain-containing protein</fullName>
    </recommendedName>
</protein>
<evidence type="ECO:0000259" key="1">
    <source>
        <dbReference type="Pfam" id="PF16640"/>
    </source>
</evidence>
<feature type="domain" description="Bacterial Ig-like" evidence="1">
    <location>
        <begin position="49"/>
        <end position="125"/>
    </location>
</feature>
<evidence type="ECO:0000313" key="2">
    <source>
        <dbReference type="EMBL" id="GEK20318.1"/>
    </source>
</evidence>
<dbReference type="InterPro" id="IPR013783">
    <property type="entry name" value="Ig-like_fold"/>
</dbReference>
<comment type="caution">
    <text evidence="2">The sequence shown here is derived from an EMBL/GenBank/DDBJ whole genome shotgun (WGS) entry which is preliminary data.</text>
</comment>
<dbReference type="GO" id="GO:0005975">
    <property type="term" value="P:carbohydrate metabolic process"/>
    <property type="evidence" value="ECO:0007669"/>
    <property type="project" value="UniProtKB-ARBA"/>
</dbReference>
<dbReference type="InterPro" id="IPR014756">
    <property type="entry name" value="Ig_E-set"/>
</dbReference>
<accession>A0A510V079</accession>
<dbReference type="SUPFAM" id="SSF81296">
    <property type="entry name" value="E set domains"/>
    <property type="match status" value="1"/>
</dbReference>